<sequence length="349" mass="36395">MHAAAFTEYGAPGVLRWQEVPDPPCGPDDVVVETVTCGLNHVDLDCRAGTAPWELALPHVLGAEFAGTIVEVGAAVRGWEIGRPVTAHQQFACGTCADCARWRPDLCPHLELVGYHRWGGYGAYVRVPAKALIALDSIDQADVAASAQCVLSVAWNMVTRLARVTAGETVLVPSASGGVAGALVQVAKLAGARVIATTSSAEKAPHIEALGADDVIVYGDTPVAEAVAELTGGAGADAVLDTVGGPMINDHLASLRPDGRLAICGAHAGETAAVDLLSVFVRGSRILGFRICTPDDERTALRLALTGQVTIPIAARFPIERAADAHAYLGERRHVGKVILEHPTRAPKT</sequence>
<dbReference type="EMBL" id="CP087164">
    <property type="protein sequence ID" value="UGS36015.1"/>
    <property type="molecule type" value="Genomic_DNA"/>
</dbReference>
<dbReference type="SMART" id="SM00829">
    <property type="entry name" value="PKS_ER"/>
    <property type="match status" value="1"/>
</dbReference>
<gene>
    <name evidence="4" type="ORF">DSM104329_02412</name>
</gene>
<evidence type="ECO:0000256" key="1">
    <source>
        <dbReference type="ARBA" id="ARBA00022857"/>
    </source>
</evidence>
<dbReference type="PANTHER" id="PTHR48106">
    <property type="entry name" value="QUINONE OXIDOREDUCTASE PIG3-RELATED"/>
    <property type="match status" value="1"/>
</dbReference>
<dbReference type="GO" id="GO:0016651">
    <property type="term" value="F:oxidoreductase activity, acting on NAD(P)H"/>
    <property type="evidence" value="ECO:0007669"/>
    <property type="project" value="TreeGrafter"/>
</dbReference>
<dbReference type="Gene3D" id="3.90.180.10">
    <property type="entry name" value="Medium-chain alcohol dehydrogenases, catalytic domain"/>
    <property type="match status" value="1"/>
</dbReference>
<accession>A0A9E7C035</accession>
<dbReference type="Pfam" id="PF00107">
    <property type="entry name" value="ADH_zinc_N"/>
    <property type="match status" value="1"/>
</dbReference>
<dbReference type="InterPro" id="IPR011032">
    <property type="entry name" value="GroES-like_sf"/>
</dbReference>
<dbReference type="SUPFAM" id="SSF51735">
    <property type="entry name" value="NAD(P)-binding Rossmann-fold domains"/>
    <property type="match status" value="1"/>
</dbReference>
<name>A0A9E7C035_9ACTN</name>
<dbReference type="RefSeq" id="WP_259315695.1">
    <property type="nucleotide sequence ID" value="NZ_CP087164.1"/>
</dbReference>
<dbReference type="KEGG" id="sbae:DSM104329_02412"/>
<dbReference type="SUPFAM" id="SSF50129">
    <property type="entry name" value="GroES-like"/>
    <property type="match status" value="1"/>
</dbReference>
<feature type="domain" description="Enoyl reductase (ER)" evidence="3">
    <location>
        <begin position="10"/>
        <end position="340"/>
    </location>
</feature>
<dbReference type="InterPro" id="IPR013149">
    <property type="entry name" value="ADH-like_C"/>
</dbReference>
<dbReference type="GO" id="GO:0070402">
    <property type="term" value="F:NADPH binding"/>
    <property type="evidence" value="ECO:0007669"/>
    <property type="project" value="TreeGrafter"/>
</dbReference>
<dbReference type="Proteomes" id="UP001162834">
    <property type="component" value="Chromosome"/>
</dbReference>
<organism evidence="4 5">
    <name type="scientific">Capillimicrobium parvum</name>
    <dbReference type="NCBI Taxonomy" id="2884022"/>
    <lineage>
        <taxon>Bacteria</taxon>
        <taxon>Bacillati</taxon>
        <taxon>Actinomycetota</taxon>
        <taxon>Thermoleophilia</taxon>
        <taxon>Solirubrobacterales</taxon>
        <taxon>Capillimicrobiaceae</taxon>
        <taxon>Capillimicrobium</taxon>
    </lineage>
</organism>
<dbReference type="InterPro" id="IPR036291">
    <property type="entry name" value="NAD(P)-bd_dom_sf"/>
</dbReference>
<evidence type="ECO:0000313" key="5">
    <source>
        <dbReference type="Proteomes" id="UP001162834"/>
    </source>
</evidence>
<dbReference type="AlphaFoldDB" id="A0A9E7C035"/>
<evidence type="ECO:0000259" key="3">
    <source>
        <dbReference type="SMART" id="SM00829"/>
    </source>
</evidence>
<dbReference type="InterPro" id="IPR013154">
    <property type="entry name" value="ADH-like_N"/>
</dbReference>
<keyword evidence="5" id="KW-1185">Reference proteome</keyword>
<protein>
    <submittedName>
        <fullName evidence="4">2-haloacrylate reductase</fullName>
        <ecNumber evidence="4">1.3.1.103</ecNumber>
    </submittedName>
</protein>
<dbReference type="InterPro" id="IPR020843">
    <property type="entry name" value="ER"/>
</dbReference>
<dbReference type="GO" id="GO:0102523">
    <property type="term" value="F:2-chloroacrylate reductase activity"/>
    <property type="evidence" value="ECO:0007669"/>
    <property type="project" value="UniProtKB-EC"/>
</dbReference>
<reference evidence="4" key="1">
    <citation type="journal article" date="2022" name="Int. J. Syst. Evol. Microbiol.">
        <title>Pseudomonas aegrilactucae sp. nov. and Pseudomonas morbosilactucae sp. nov., pathogens causing bacterial rot of lettuce in Japan.</title>
        <authorList>
            <person name="Sawada H."/>
            <person name="Fujikawa T."/>
            <person name="Satou M."/>
        </authorList>
    </citation>
    <scope>NUCLEOTIDE SEQUENCE</scope>
    <source>
        <strain evidence="4">0166_1</strain>
    </source>
</reference>
<keyword evidence="1" id="KW-0521">NADP</keyword>
<dbReference type="EC" id="1.3.1.103" evidence="4"/>
<proteinExistence type="predicted"/>
<evidence type="ECO:0000256" key="2">
    <source>
        <dbReference type="ARBA" id="ARBA00023002"/>
    </source>
</evidence>
<evidence type="ECO:0000313" key="4">
    <source>
        <dbReference type="EMBL" id="UGS36015.1"/>
    </source>
</evidence>
<keyword evidence="2 4" id="KW-0560">Oxidoreductase</keyword>
<dbReference type="Pfam" id="PF08240">
    <property type="entry name" value="ADH_N"/>
    <property type="match status" value="1"/>
</dbReference>